<reference evidence="5" key="1">
    <citation type="submission" date="2016-10" db="EMBL/GenBank/DDBJ databases">
        <authorList>
            <person name="Varghese N."/>
            <person name="Submissions S."/>
        </authorList>
    </citation>
    <scope>NUCLEOTIDE SEQUENCE [LARGE SCALE GENOMIC DNA]</scope>
    <source>
        <strain evidence="5">B4,CECT 8067,JCM 17497</strain>
    </source>
</reference>
<dbReference type="Proteomes" id="UP000198882">
    <property type="component" value="Unassembled WGS sequence"/>
</dbReference>
<dbReference type="RefSeq" id="WP_090309281.1">
    <property type="nucleotide sequence ID" value="NZ_FNFE01000005.1"/>
</dbReference>
<dbReference type="SUPFAM" id="SSF51735">
    <property type="entry name" value="NAD(P)-binding Rossmann-fold domains"/>
    <property type="match status" value="1"/>
</dbReference>
<dbReference type="Pfam" id="PF00106">
    <property type="entry name" value="adh_short"/>
    <property type="match status" value="1"/>
</dbReference>
<dbReference type="InterPro" id="IPR036291">
    <property type="entry name" value="NAD(P)-bd_dom_sf"/>
</dbReference>
<keyword evidence="2" id="KW-0560">Oxidoreductase</keyword>
<gene>
    <name evidence="4" type="ORF">SAMN04515672_3270</name>
</gene>
<comment type="similarity">
    <text evidence="1 3">Belongs to the short-chain dehydrogenases/reductases (SDR) family.</text>
</comment>
<dbReference type="EMBL" id="FNFE01000005">
    <property type="protein sequence ID" value="SDK53625.1"/>
    <property type="molecule type" value="Genomic_DNA"/>
</dbReference>
<organism evidence="4 5">
    <name type="scientific">Natronorubrum texcoconense</name>
    <dbReference type="NCBI Taxonomy" id="1095776"/>
    <lineage>
        <taxon>Archaea</taxon>
        <taxon>Methanobacteriati</taxon>
        <taxon>Methanobacteriota</taxon>
        <taxon>Stenosarchaea group</taxon>
        <taxon>Halobacteria</taxon>
        <taxon>Halobacteriales</taxon>
        <taxon>Natrialbaceae</taxon>
        <taxon>Natronorubrum</taxon>
    </lineage>
</organism>
<name>A0A1G9CQ79_9EURY</name>
<dbReference type="AlphaFoldDB" id="A0A1G9CQ79"/>
<dbReference type="PRINTS" id="PR00080">
    <property type="entry name" value="SDRFAMILY"/>
</dbReference>
<evidence type="ECO:0000256" key="3">
    <source>
        <dbReference type="RuleBase" id="RU000363"/>
    </source>
</evidence>
<evidence type="ECO:0000313" key="4">
    <source>
        <dbReference type="EMBL" id="SDK53625.1"/>
    </source>
</evidence>
<dbReference type="Gene3D" id="3.40.50.720">
    <property type="entry name" value="NAD(P)-binding Rossmann-like Domain"/>
    <property type="match status" value="1"/>
</dbReference>
<dbReference type="CDD" id="cd05233">
    <property type="entry name" value="SDR_c"/>
    <property type="match status" value="1"/>
</dbReference>
<dbReference type="GO" id="GO:0016020">
    <property type="term" value="C:membrane"/>
    <property type="evidence" value="ECO:0007669"/>
    <property type="project" value="TreeGrafter"/>
</dbReference>
<proteinExistence type="inferred from homology"/>
<dbReference type="OrthoDB" id="161871at2157"/>
<evidence type="ECO:0000256" key="2">
    <source>
        <dbReference type="ARBA" id="ARBA00023002"/>
    </source>
</evidence>
<dbReference type="InterPro" id="IPR002347">
    <property type="entry name" value="SDR_fam"/>
</dbReference>
<protein>
    <submittedName>
        <fullName evidence="4">Short chain dehydrogenase</fullName>
    </submittedName>
</protein>
<dbReference type="FunFam" id="3.40.50.720:FF:000084">
    <property type="entry name" value="Short-chain dehydrogenase reductase"/>
    <property type="match status" value="1"/>
</dbReference>
<sequence>MNMTSLLSGKTAVVTGASAGIGEATATALARRGVNVAMIARRESRLQTIADRLEAETEGSTLVLPADVSNEDEVQAAVEHTVEAFDGIDVLVNNAGIATGHETVENTPTEQYRTVMGVNVDGVFFMTRAVLPFLRETAGNAIFVGSFAGQYPRPGAPVYAASKWWVRGFALSLAGSVGNDGIGVSIINPTEVRTEFGKEYRDEISQDRFDPDEVTNPETIAEAIAFAAEQEPPNVVNELDLYRRDKFTPF</sequence>
<dbReference type="PANTHER" id="PTHR44196:SF1">
    <property type="entry name" value="DEHYDROGENASE_REDUCTASE SDR FAMILY MEMBER 7B"/>
    <property type="match status" value="1"/>
</dbReference>
<evidence type="ECO:0000256" key="1">
    <source>
        <dbReference type="ARBA" id="ARBA00006484"/>
    </source>
</evidence>
<keyword evidence="5" id="KW-1185">Reference proteome</keyword>
<accession>A0A1G9CQ79</accession>
<dbReference type="STRING" id="1095776.SAMN04515672_3270"/>
<evidence type="ECO:0000313" key="5">
    <source>
        <dbReference type="Proteomes" id="UP000198882"/>
    </source>
</evidence>
<dbReference type="GO" id="GO:0016491">
    <property type="term" value="F:oxidoreductase activity"/>
    <property type="evidence" value="ECO:0007669"/>
    <property type="project" value="UniProtKB-KW"/>
</dbReference>
<dbReference type="PIRSF" id="PIRSF000126">
    <property type="entry name" value="11-beta-HSD1"/>
    <property type="match status" value="1"/>
</dbReference>
<dbReference type="PRINTS" id="PR00081">
    <property type="entry name" value="GDHRDH"/>
</dbReference>
<dbReference type="PANTHER" id="PTHR44196">
    <property type="entry name" value="DEHYDROGENASE/REDUCTASE SDR FAMILY MEMBER 7B"/>
    <property type="match status" value="1"/>
</dbReference>